<feature type="domain" description="Glyoxalase-like" evidence="1">
    <location>
        <begin position="132"/>
        <end position="237"/>
    </location>
</feature>
<dbReference type="EMBL" id="QXGH01000012">
    <property type="protein sequence ID" value="RHW27539.1"/>
    <property type="molecule type" value="Genomic_DNA"/>
</dbReference>
<dbReference type="RefSeq" id="WP_118924285.1">
    <property type="nucleotide sequence ID" value="NZ_QXGH01000012.1"/>
</dbReference>
<dbReference type="AlphaFoldDB" id="A0A417Y4H2"/>
<dbReference type="OrthoDB" id="3286168at2"/>
<gene>
    <name evidence="2" type="ORF">D0Z08_07570</name>
</gene>
<dbReference type="Pfam" id="PF18029">
    <property type="entry name" value="Glyoxalase_6"/>
    <property type="match status" value="2"/>
</dbReference>
<comment type="caution">
    <text evidence="2">The sequence shown here is derived from an EMBL/GenBank/DDBJ whole genome shotgun (WGS) entry which is preliminary data.</text>
</comment>
<sequence length="247" mass="27059">MSPFWITAFLDFAADGHDDGVRYWSAVTGYDVSPRRGDADEFATLVPRDGDAFLRVQRLDGGADRIHLDLHVPDPRAAADRAVGLGATEVADHGYIVLTSPGGFTFCFVSHAGTTRPLPSTWPGGHSSLIDQVCLDIPASSYDRESLFWSEVTGWEERGSTVSTDFHPLLRPAGHPVRLLLQRLHDPTGKVRAHIDWATNDRAAETERQVGLGATVLGTYSHWTVLADPQDRVYCLTDRDPDTGVLP</sequence>
<organism evidence="2 3">
    <name type="scientific">Nocardioides immobilis</name>
    <dbReference type="NCBI Taxonomy" id="2049295"/>
    <lineage>
        <taxon>Bacteria</taxon>
        <taxon>Bacillati</taxon>
        <taxon>Actinomycetota</taxon>
        <taxon>Actinomycetes</taxon>
        <taxon>Propionibacteriales</taxon>
        <taxon>Nocardioidaceae</taxon>
        <taxon>Nocardioides</taxon>
    </lineage>
</organism>
<evidence type="ECO:0000313" key="3">
    <source>
        <dbReference type="Proteomes" id="UP000283644"/>
    </source>
</evidence>
<feature type="domain" description="Glyoxalase-like" evidence="1">
    <location>
        <begin position="11"/>
        <end position="109"/>
    </location>
</feature>
<dbReference type="SUPFAM" id="SSF54593">
    <property type="entry name" value="Glyoxalase/Bleomycin resistance protein/Dihydroxybiphenyl dioxygenase"/>
    <property type="match status" value="2"/>
</dbReference>
<name>A0A417Y4H2_9ACTN</name>
<dbReference type="Gene3D" id="3.10.180.10">
    <property type="entry name" value="2,3-Dihydroxybiphenyl 1,2-Dioxygenase, domain 1"/>
    <property type="match status" value="2"/>
</dbReference>
<reference evidence="2 3" key="1">
    <citation type="submission" date="2018-09" db="EMBL/GenBank/DDBJ databases">
        <title>Genome sequencing of Nocardioides immobilis CCTCC AB 2017083 for comparison to Nocardioides silvaticus.</title>
        <authorList>
            <person name="Li C."/>
            <person name="Wang G."/>
        </authorList>
    </citation>
    <scope>NUCLEOTIDE SEQUENCE [LARGE SCALE GENOMIC DNA]</scope>
    <source>
        <strain evidence="2 3">CCTCC AB 2017083</strain>
    </source>
</reference>
<accession>A0A417Y4H2</accession>
<protein>
    <submittedName>
        <fullName evidence="2">VOC family protein</fullName>
    </submittedName>
</protein>
<keyword evidence="3" id="KW-1185">Reference proteome</keyword>
<dbReference type="InterPro" id="IPR029068">
    <property type="entry name" value="Glyas_Bleomycin-R_OHBP_Dase"/>
</dbReference>
<proteinExistence type="predicted"/>
<dbReference type="Proteomes" id="UP000283644">
    <property type="component" value="Unassembled WGS sequence"/>
</dbReference>
<evidence type="ECO:0000259" key="1">
    <source>
        <dbReference type="Pfam" id="PF18029"/>
    </source>
</evidence>
<evidence type="ECO:0000313" key="2">
    <source>
        <dbReference type="EMBL" id="RHW27539.1"/>
    </source>
</evidence>
<dbReference type="InterPro" id="IPR041581">
    <property type="entry name" value="Glyoxalase_6"/>
</dbReference>
<dbReference type="PANTHER" id="PTHR35908">
    <property type="entry name" value="HYPOTHETICAL FUSION PROTEIN"/>
    <property type="match status" value="1"/>
</dbReference>
<dbReference type="PANTHER" id="PTHR35908:SF1">
    <property type="entry name" value="CONSERVED PROTEIN"/>
    <property type="match status" value="1"/>
</dbReference>